<feature type="signal peptide" evidence="9">
    <location>
        <begin position="1"/>
        <end position="22"/>
    </location>
</feature>
<keyword evidence="11" id="KW-0449">Lipoprotein</keyword>
<sequence length="516" mass="59408">MKRFLSLTILLSIMLCVLVACGKEDSSNKGSKDGDKINVSTTVYPLQSFIKQIGGNHVNVSSIYPAGSDLHDYEPTQKDMLKVNKSDLFVYTGDDLDPVAKKVAATIKDDKKKVSLQDKLDRSTLLTDQHEHGDEEHADSHEHHHHHHGGYDPHVWLDPEKNKVFAIEIKDHLVAKDPKHKNEYEKNFKKLEHALDDIDNQLKEITKDKQGNAVFISHESLGYLADRYGFVQKGIQNMNAEDPSQKALTQLVKEINEKNVKYILYEDNVANKVTETIRKETNAKPLKFYNMESLNKEQSKDESMDYQTLMNKNIEALDKALDSNIKVEDEKAEHKHDKAISDGYFKDNQVKDRALSDYEGKWQSVYPYLKNGDLDDVMKHKSEEDSAMTEKEYKAYYEKGYKTDISSINIKGDNITFEKNGKKVTGTYKYVGKKILDYKKGNRGVRFIFKLTNDDTQQLPKYVQFSDHNIAPKKAEHFHIFMGDNNDSLLKEMDHWPTYYPASLDKDDIKEEMLAH</sequence>
<evidence type="ECO:0000256" key="3">
    <source>
        <dbReference type="ARBA" id="ARBA00022833"/>
    </source>
</evidence>
<evidence type="ECO:0000256" key="4">
    <source>
        <dbReference type="ARBA" id="ARBA00022906"/>
    </source>
</evidence>
<protein>
    <submittedName>
        <fullName evidence="11">Zinc ABC transporter substrate-binding lipoprotein AdcA</fullName>
    </submittedName>
    <submittedName>
        <fullName evidence="12">Zinc ABC transporter substrate-binding protein</fullName>
    </submittedName>
</protein>
<dbReference type="Gene3D" id="3.40.50.1980">
    <property type="entry name" value="Nitrogenase molybdenum iron protein domain"/>
    <property type="match status" value="2"/>
</dbReference>
<dbReference type="PANTHER" id="PTHR42953:SF8">
    <property type="entry name" value="ZINT DOMAIN-CONTAINING PROTEIN"/>
    <property type="match status" value="1"/>
</dbReference>
<dbReference type="Proteomes" id="UP000238153">
    <property type="component" value="Unassembled WGS sequence"/>
</dbReference>
<organism evidence="12 13">
    <name type="scientific">Staphylococcus haemolyticus</name>
    <dbReference type="NCBI Taxonomy" id="1283"/>
    <lineage>
        <taxon>Bacteria</taxon>
        <taxon>Bacillati</taxon>
        <taxon>Bacillota</taxon>
        <taxon>Bacilli</taxon>
        <taxon>Bacillales</taxon>
        <taxon>Staphylococcaceae</taxon>
        <taxon>Staphylococcus</taxon>
    </lineage>
</organism>
<dbReference type="Pfam" id="PF01297">
    <property type="entry name" value="ZnuA"/>
    <property type="match status" value="1"/>
</dbReference>
<evidence type="ECO:0000256" key="1">
    <source>
        <dbReference type="ARBA" id="ARBA00022448"/>
    </source>
</evidence>
<comment type="similarity">
    <text evidence="6">Belongs to the bacterial solute-binding protein 9 family.</text>
</comment>
<dbReference type="STRING" id="1283.ShL2_00545"/>
<evidence type="ECO:0000256" key="6">
    <source>
        <dbReference type="RuleBase" id="RU003512"/>
    </source>
</evidence>
<dbReference type="InterPro" id="IPR006128">
    <property type="entry name" value="Lipoprotein_PsaA-like"/>
</dbReference>
<dbReference type="InterPro" id="IPR006129">
    <property type="entry name" value="AdhesinB"/>
</dbReference>
<dbReference type="Gene3D" id="2.40.128.20">
    <property type="match status" value="1"/>
</dbReference>
<dbReference type="GO" id="GO:0007155">
    <property type="term" value="P:cell adhesion"/>
    <property type="evidence" value="ECO:0007669"/>
    <property type="project" value="InterPro"/>
</dbReference>
<dbReference type="InterPro" id="IPR015304">
    <property type="entry name" value="ZinT_dom"/>
</dbReference>
<dbReference type="InterPro" id="IPR012674">
    <property type="entry name" value="Calycin"/>
</dbReference>
<evidence type="ECO:0000313" key="11">
    <source>
        <dbReference type="EMBL" id="MDT4285668.1"/>
    </source>
</evidence>
<keyword evidence="5" id="KW-0406">Ion transport</keyword>
<dbReference type="GO" id="GO:0006829">
    <property type="term" value="P:zinc ion transport"/>
    <property type="evidence" value="ECO:0007669"/>
    <property type="project" value="UniProtKB-KW"/>
</dbReference>
<feature type="region of interest" description="Disordered" evidence="8">
    <location>
        <begin position="130"/>
        <end position="155"/>
    </location>
</feature>
<dbReference type="Pfam" id="PF09223">
    <property type="entry name" value="ZinT"/>
    <property type="match status" value="1"/>
</dbReference>
<reference evidence="11 14" key="2">
    <citation type="submission" date="2023-08" db="EMBL/GenBank/DDBJ databases">
        <title>Genomic surveillance of Staphylococcus haemolyticus neonatal outbreak in southern France.</title>
        <authorList>
            <person name="Magnan C."/>
            <person name="Morsli M."/>
            <person name="Thiery B."/>
            <person name="Salipante F."/>
            <person name="Attar J."/>
            <person name="Massimo D.M."/>
            <person name="Ory J."/>
            <person name="Pantel A."/>
            <person name="Lavigne J.-P."/>
        </authorList>
    </citation>
    <scope>NUCLEOTIDE SEQUENCE [LARGE SCALE GENOMIC DNA]</scope>
    <source>
        <strain evidence="11 14">NSH026</strain>
    </source>
</reference>
<dbReference type="RefSeq" id="WP_011274970.1">
    <property type="nucleotide sequence ID" value="NZ_CABMHO010000017.1"/>
</dbReference>
<evidence type="ECO:0000313" key="14">
    <source>
        <dbReference type="Proteomes" id="UP001269271"/>
    </source>
</evidence>
<keyword evidence="4" id="KW-0864">Zinc transport</keyword>
<evidence type="ECO:0000256" key="9">
    <source>
        <dbReference type="SAM" id="SignalP"/>
    </source>
</evidence>
<dbReference type="SUPFAM" id="SSF53807">
    <property type="entry name" value="Helical backbone' metal receptor"/>
    <property type="match status" value="1"/>
</dbReference>
<dbReference type="PROSITE" id="PS51257">
    <property type="entry name" value="PROKAR_LIPOPROTEIN"/>
    <property type="match status" value="1"/>
</dbReference>
<evidence type="ECO:0000259" key="10">
    <source>
        <dbReference type="Pfam" id="PF09223"/>
    </source>
</evidence>
<dbReference type="AlphaFoldDB" id="A0A2A1KED4"/>
<dbReference type="PANTHER" id="PTHR42953">
    <property type="entry name" value="HIGH-AFFINITY ZINC UPTAKE SYSTEM PROTEIN ZNUA-RELATED"/>
    <property type="match status" value="1"/>
</dbReference>
<comment type="caution">
    <text evidence="12">The sequence shown here is derived from an EMBL/GenBank/DDBJ whole genome shotgun (WGS) entry which is preliminary data.</text>
</comment>
<dbReference type="InterPro" id="IPR050492">
    <property type="entry name" value="Bact_metal-bind_prot9"/>
</dbReference>
<feature type="coiled-coil region" evidence="7">
    <location>
        <begin position="181"/>
        <end position="208"/>
    </location>
</feature>
<keyword evidence="1 6" id="KW-0813">Transport</keyword>
<dbReference type="NCBIfam" id="NF033605">
    <property type="entry name" value="Zn_bnd_ABC_AdcA"/>
    <property type="match status" value="1"/>
</dbReference>
<feature type="chain" id="PRO_5044065163" evidence="9">
    <location>
        <begin position="23"/>
        <end position="516"/>
    </location>
</feature>
<dbReference type="PRINTS" id="PR00691">
    <property type="entry name" value="ADHESINB"/>
</dbReference>
<dbReference type="SUPFAM" id="SSF50814">
    <property type="entry name" value="Lipocalins"/>
    <property type="match status" value="1"/>
</dbReference>
<evidence type="ECO:0000256" key="5">
    <source>
        <dbReference type="ARBA" id="ARBA00023065"/>
    </source>
</evidence>
<evidence type="ECO:0000313" key="12">
    <source>
        <dbReference type="EMBL" id="PPJ71900.1"/>
    </source>
</evidence>
<evidence type="ECO:0000256" key="8">
    <source>
        <dbReference type="SAM" id="MobiDB-lite"/>
    </source>
</evidence>
<keyword evidence="2 9" id="KW-0732">Signal</keyword>
<dbReference type="EMBL" id="JAVSOO010000002">
    <property type="protein sequence ID" value="MDT4285668.1"/>
    <property type="molecule type" value="Genomic_DNA"/>
</dbReference>
<dbReference type="EMBL" id="PGWX01000393">
    <property type="protein sequence ID" value="PPJ71900.1"/>
    <property type="molecule type" value="Genomic_DNA"/>
</dbReference>
<feature type="domain" description="ZinT" evidence="10">
    <location>
        <begin position="337"/>
        <end position="516"/>
    </location>
</feature>
<feature type="compositionally biased region" description="Basic and acidic residues" evidence="8">
    <location>
        <begin position="130"/>
        <end position="142"/>
    </location>
</feature>
<reference evidence="12 13" key="1">
    <citation type="submission" date="2017-11" db="EMBL/GenBank/DDBJ databases">
        <authorList>
            <person name="Founou R.C."/>
            <person name="Founou L."/>
            <person name="Allam M."/>
            <person name="Ismail A."/>
            <person name="Essack S.Y."/>
        </authorList>
    </citation>
    <scope>NUCLEOTIDE SEQUENCE [LARGE SCALE GENOMIC DNA]</scope>
    <source>
        <strain evidence="12 13">G811N2B1</strain>
    </source>
</reference>
<dbReference type="InterPro" id="IPR006127">
    <property type="entry name" value="ZnuA-like"/>
</dbReference>
<gene>
    <name evidence="11" type="primary">adcA</name>
    <name evidence="12" type="ORF">CV019_11660</name>
    <name evidence="11" type="ORF">RO950_01350</name>
</gene>
<dbReference type="PRINTS" id="PR00690">
    <property type="entry name" value="ADHESNFAMILY"/>
</dbReference>
<accession>A0A2A1KED4</accession>
<keyword evidence="3" id="KW-0862">Zinc</keyword>
<keyword evidence="7" id="KW-0175">Coiled coil</keyword>
<dbReference type="OMA" id="ETWVPKV"/>
<keyword evidence="14" id="KW-1185">Reference proteome</keyword>
<evidence type="ECO:0000313" key="13">
    <source>
        <dbReference type="Proteomes" id="UP000238153"/>
    </source>
</evidence>
<proteinExistence type="inferred from homology"/>
<evidence type="ECO:0000256" key="7">
    <source>
        <dbReference type="SAM" id="Coils"/>
    </source>
</evidence>
<dbReference type="GO" id="GO:0008270">
    <property type="term" value="F:zinc ion binding"/>
    <property type="evidence" value="ECO:0007669"/>
    <property type="project" value="InterPro"/>
</dbReference>
<dbReference type="Proteomes" id="UP001269271">
    <property type="component" value="Unassembled WGS sequence"/>
</dbReference>
<name>A0A2A1KED4_STAHA</name>
<evidence type="ECO:0000256" key="2">
    <source>
        <dbReference type="ARBA" id="ARBA00022729"/>
    </source>
</evidence>